<dbReference type="AlphaFoldDB" id="A0A1H0JLJ6"/>
<sequence>MPISRAELPADDAAALIDQLCQRWSGAKELDRAGDPVRVEFDNGTCYLQAKPDKLMVVVEALDDESHDALERDVDHALDALKGVELDIIWEA</sequence>
<proteinExistence type="predicted"/>
<dbReference type="RefSeq" id="WP_089679214.1">
    <property type="nucleotide sequence ID" value="NZ_FNIV01000006.1"/>
</dbReference>
<evidence type="ECO:0000313" key="1">
    <source>
        <dbReference type="EMBL" id="SDO44657.1"/>
    </source>
</evidence>
<dbReference type="STRING" id="419597.SAMN04487957_106163"/>
<dbReference type="OrthoDB" id="9806511at2"/>
<protein>
    <recommendedName>
        <fullName evidence="3">DUF2218 domain-containing protein</fullName>
    </recommendedName>
</protein>
<dbReference type="Pfam" id="PF09981">
    <property type="entry name" value="DUF2218"/>
    <property type="match status" value="1"/>
</dbReference>
<dbReference type="EMBL" id="FNIV01000006">
    <property type="protein sequence ID" value="SDO44657.1"/>
    <property type="molecule type" value="Genomic_DNA"/>
</dbReference>
<dbReference type="Gene3D" id="3.30.310.50">
    <property type="entry name" value="Alpha-D-phosphohexomutase, C-terminal domain"/>
    <property type="match status" value="1"/>
</dbReference>
<organism evidence="1 2">
    <name type="scientific">Halomonas shengliensis</name>
    <dbReference type="NCBI Taxonomy" id="419597"/>
    <lineage>
        <taxon>Bacteria</taxon>
        <taxon>Pseudomonadati</taxon>
        <taxon>Pseudomonadota</taxon>
        <taxon>Gammaproteobacteria</taxon>
        <taxon>Oceanospirillales</taxon>
        <taxon>Halomonadaceae</taxon>
        <taxon>Halomonas</taxon>
    </lineage>
</organism>
<dbReference type="InterPro" id="IPR014543">
    <property type="entry name" value="UCP028291"/>
</dbReference>
<gene>
    <name evidence="1" type="ORF">SAMN04487957_106163</name>
</gene>
<evidence type="ECO:0008006" key="3">
    <source>
        <dbReference type="Google" id="ProtNLM"/>
    </source>
</evidence>
<accession>A0A1H0JLJ6</accession>
<keyword evidence="2" id="KW-1185">Reference proteome</keyword>
<name>A0A1H0JLJ6_9GAMM</name>
<reference evidence="2" key="1">
    <citation type="submission" date="2016-10" db="EMBL/GenBank/DDBJ databases">
        <authorList>
            <person name="Varghese N."/>
            <person name="Submissions S."/>
        </authorList>
    </citation>
    <scope>NUCLEOTIDE SEQUENCE [LARGE SCALE GENOMIC DNA]</scope>
    <source>
        <strain evidence="2">CGMCC 1.6444</strain>
    </source>
</reference>
<dbReference type="Proteomes" id="UP000199075">
    <property type="component" value="Unassembled WGS sequence"/>
</dbReference>
<evidence type="ECO:0000313" key="2">
    <source>
        <dbReference type="Proteomes" id="UP000199075"/>
    </source>
</evidence>